<protein>
    <submittedName>
        <fullName evidence="4">Uncharacterized protein</fullName>
    </submittedName>
</protein>
<evidence type="ECO:0000313" key="4">
    <source>
        <dbReference type="EMBL" id="PEJ34173.1"/>
    </source>
</evidence>
<feature type="chain" id="PRO_5043365079" evidence="3">
    <location>
        <begin position="28"/>
        <end position="203"/>
    </location>
</feature>
<dbReference type="RefSeq" id="WP_098175538.1">
    <property type="nucleotide sequence ID" value="NZ_NUEQ01000014.1"/>
</dbReference>
<keyword evidence="1" id="KW-0175">Coiled coil</keyword>
<dbReference type="AlphaFoldDB" id="A0AAX0S655"/>
<keyword evidence="2" id="KW-0812">Transmembrane</keyword>
<dbReference type="EMBL" id="NUEQ01000014">
    <property type="protein sequence ID" value="PEJ34173.1"/>
    <property type="molecule type" value="Genomic_DNA"/>
</dbReference>
<gene>
    <name evidence="4" type="ORF">CN689_08495</name>
</gene>
<name>A0AAX0S655_9BACI</name>
<keyword evidence="2" id="KW-0472">Membrane</keyword>
<sequence>MKKKFKTGLLSLIALMLVFLSVGPSVSAESMSTKESEEVAKLEKDLKFLMEEAAIYDSENNVVGFHFDKLEAEFGELDELKILQQEIESSSCELAETTVINPIQPLAAKKSWKSCMVASLKDHFGVALIEVAMTGGLWAYLQKKAYKEAAKLLIKIGIGGNAIGLAATLTWYGTRCLEGVGPWAINTVEMNDSILNKEFYSIV</sequence>
<comment type="caution">
    <text evidence="4">The sequence shown here is derived from an EMBL/GenBank/DDBJ whole genome shotgun (WGS) entry which is preliminary data.</text>
</comment>
<accession>A0AAX0S655</accession>
<evidence type="ECO:0000256" key="1">
    <source>
        <dbReference type="SAM" id="Coils"/>
    </source>
</evidence>
<feature type="transmembrane region" description="Helical" evidence="2">
    <location>
        <begin position="123"/>
        <end position="141"/>
    </location>
</feature>
<feature type="signal peptide" evidence="3">
    <location>
        <begin position="1"/>
        <end position="27"/>
    </location>
</feature>
<evidence type="ECO:0000256" key="3">
    <source>
        <dbReference type="SAM" id="SignalP"/>
    </source>
</evidence>
<proteinExistence type="predicted"/>
<evidence type="ECO:0000313" key="5">
    <source>
        <dbReference type="Proteomes" id="UP000220106"/>
    </source>
</evidence>
<keyword evidence="3" id="KW-0732">Signal</keyword>
<keyword evidence="2" id="KW-1133">Transmembrane helix</keyword>
<feature type="transmembrane region" description="Helical" evidence="2">
    <location>
        <begin position="153"/>
        <end position="173"/>
    </location>
</feature>
<reference evidence="4 5" key="1">
    <citation type="submission" date="2017-09" db="EMBL/GenBank/DDBJ databases">
        <title>Large-scale bioinformatics analysis of Bacillus genomes uncovers conserved roles of natural products in bacterial physiology.</title>
        <authorList>
            <consortium name="Agbiome Team Llc"/>
            <person name="Bleich R.M."/>
            <person name="Kirk G.J."/>
            <person name="Santa Maria K.C."/>
            <person name="Allen S.E."/>
            <person name="Farag S."/>
            <person name="Shank E.A."/>
            <person name="Bowers A."/>
        </authorList>
    </citation>
    <scope>NUCLEOTIDE SEQUENCE [LARGE SCALE GENOMIC DNA]</scope>
    <source>
        <strain evidence="4 5">AFS003229</strain>
    </source>
</reference>
<organism evidence="4 5">
    <name type="scientific">Peribacillus butanolivorans</name>
    <dbReference type="NCBI Taxonomy" id="421767"/>
    <lineage>
        <taxon>Bacteria</taxon>
        <taxon>Bacillati</taxon>
        <taxon>Bacillota</taxon>
        <taxon>Bacilli</taxon>
        <taxon>Bacillales</taxon>
        <taxon>Bacillaceae</taxon>
        <taxon>Peribacillus</taxon>
    </lineage>
</organism>
<dbReference type="Proteomes" id="UP000220106">
    <property type="component" value="Unassembled WGS sequence"/>
</dbReference>
<evidence type="ECO:0000256" key="2">
    <source>
        <dbReference type="SAM" id="Phobius"/>
    </source>
</evidence>
<feature type="coiled-coil region" evidence="1">
    <location>
        <begin position="32"/>
        <end position="59"/>
    </location>
</feature>